<dbReference type="InterPro" id="IPR002126">
    <property type="entry name" value="Cadherin-like_dom"/>
</dbReference>
<evidence type="ECO:0000256" key="6">
    <source>
        <dbReference type="ARBA" id="ARBA00023136"/>
    </source>
</evidence>
<dbReference type="PANTHER" id="PTHR24027:SF438">
    <property type="entry name" value="CADHERIN 23"/>
    <property type="match status" value="1"/>
</dbReference>
<dbReference type="InterPro" id="IPR015919">
    <property type="entry name" value="Cadherin-like_sf"/>
</dbReference>
<evidence type="ECO:0000256" key="3">
    <source>
        <dbReference type="ARBA" id="ARBA00022737"/>
    </source>
</evidence>
<feature type="domain" description="Cadherin" evidence="8">
    <location>
        <begin position="240"/>
        <end position="344"/>
    </location>
</feature>
<evidence type="ECO:0000256" key="5">
    <source>
        <dbReference type="ARBA" id="ARBA00022989"/>
    </source>
</evidence>
<organism evidence="9 10">
    <name type="scientific">Chelydra serpentina</name>
    <name type="common">Snapping turtle</name>
    <name type="synonym">Testudo serpentina</name>
    <dbReference type="NCBI Taxonomy" id="8475"/>
    <lineage>
        <taxon>Eukaryota</taxon>
        <taxon>Metazoa</taxon>
        <taxon>Chordata</taxon>
        <taxon>Craniata</taxon>
        <taxon>Vertebrata</taxon>
        <taxon>Euteleostomi</taxon>
        <taxon>Archelosauria</taxon>
        <taxon>Testudinata</taxon>
        <taxon>Testudines</taxon>
        <taxon>Cryptodira</taxon>
        <taxon>Durocryptodira</taxon>
        <taxon>Americhelydia</taxon>
        <taxon>Chelydroidea</taxon>
        <taxon>Chelydridae</taxon>
        <taxon>Chelydra</taxon>
    </lineage>
</organism>
<dbReference type="GO" id="GO:0045296">
    <property type="term" value="F:cadherin binding"/>
    <property type="evidence" value="ECO:0007669"/>
    <property type="project" value="TreeGrafter"/>
</dbReference>
<dbReference type="GO" id="GO:0016477">
    <property type="term" value="P:cell migration"/>
    <property type="evidence" value="ECO:0007669"/>
    <property type="project" value="TreeGrafter"/>
</dbReference>
<dbReference type="PROSITE" id="PS00232">
    <property type="entry name" value="CADHERIN_1"/>
    <property type="match status" value="2"/>
</dbReference>
<reference evidence="9" key="2">
    <citation type="submission" date="2025-09" db="UniProtKB">
        <authorList>
            <consortium name="Ensembl"/>
        </authorList>
    </citation>
    <scope>IDENTIFICATION</scope>
</reference>
<keyword evidence="10" id="KW-1185">Reference proteome</keyword>
<dbReference type="InterPro" id="IPR039808">
    <property type="entry name" value="Cadherin"/>
</dbReference>
<dbReference type="SUPFAM" id="SSF49313">
    <property type="entry name" value="Cadherin-like"/>
    <property type="match status" value="5"/>
</dbReference>
<keyword evidence="5" id="KW-1133">Transmembrane helix</keyword>
<dbReference type="PRINTS" id="PR00205">
    <property type="entry name" value="CADHERIN"/>
</dbReference>
<evidence type="ECO:0000256" key="1">
    <source>
        <dbReference type="ARBA" id="ARBA00004370"/>
    </source>
</evidence>
<dbReference type="Ensembl" id="ENSCSRT00000018504.1">
    <property type="protein sequence ID" value="ENSCSRP00000017683.1"/>
    <property type="gene ID" value="ENSCSRG00000013393.1"/>
</dbReference>
<feature type="domain" description="Cadherin" evidence="8">
    <location>
        <begin position="146"/>
        <end position="239"/>
    </location>
</feature>
<dbReference type="GO" id="GO:0007156">
    <property type="term" value="P:homophilic cell adhesion via plasma membrane adhesion molecules"/>
    <property type="evidence" value="ECO:0007669"/>
    <property type="project" value="InterPro"/>
</dbReference>
<dbReference type="CDD" id="cd11304">
    <property type="entry name" value="Cadherin_repeat"/>
    <property type="match status" value="3"/>
</dbReference>
<keyword evidence="6" id="KW-0472">Membrane</keyword>
<sequence>LDLPGHYLQTNRKLYFSISEEEGDDHFEIDSSTGDLFLSKELDYETTSHFLLRVVMKDYNKNPPQNYTVFLSIDVEDQNDHCPYFQDNFIVIGIEENVPVGTLVYTFNAKDGDGSFLNSRVQYSIETSDSDQAINLTERRLGSLTNAEVSSLVHHVIAEDPDEGRNGQVTYHILSGNQNEAFLLDKTTGELLASHSLDREDANNFTLIIECHDLGSPPRSSTTQLQITVLDENDNSPIFAKNYYQTSVREDLEEGSVILELFASDEDDGLNGEVMYSLIDDTLGAFTVNSTTGAIVTTKALDRETKSQYAFRAVASDCSIQGPRSTTVNIMVHIDDVNDNSPVFPQNPFKVYVPPETSVNQTIATVRAADVDLGPNVHHGPKGSMMCCLRAIVGFLAPAHIQQSATHIRQDAPFSKRRKGCCTACSSLTLDNP</sequence>
<dbReference type="GO" id="GO:0031175">
    <property type="term" value="P:neuron projection development"/>
    <property type="evidence" value="ECO:0007669"/>
    <property type="project" value="TreeGrafter"/>
</dbReference>
<keyword evidence="3" id="KW-0677">Repeat</keyword>
<dbReference type="FunFam" id="2.60.40.60:FF:000181">
    <property type="entry name" value="Predicted protein"/>
    <property type="match status" value="1"/>
</dbReference>
<name>A0A8C3SRJ0_CHESE</name>
<dbReference type="PROSITE" id="PS50268">
    <property type="entry name" value="CADHERIN_2"/>
    <property type="match status" value="3"/>
</dbReference>
<dbReference type="GO" id="GO:0008013">
    <property type="term" value="F:beta-catenin binding"/>
    <property type="evidence" value="ECO:0007669"/>
    <property type="project" value="TreeGrafter"/>
</dbReference>
<feature type="domain" description="Cadherin" evidence="8">
    <location>
        <begin position="2"/>
        <end position="85"/>
    </location>
</feature>
<dbReference type="GO" id="GO:0016342">
    <property type="term" value="C:catenin complex"/>
    <property type="evidence" value="ECO:0007669"/>
    <property type="project" value="TreeGrafter"/>
</dbReference>
<dbReference type="SMART" id="SM00112">
    <property type="entry name" value="CA"/>
    <property type="match status" value="3"/>
</dbReference>
<dbReference type="PANTHER" id="PTHR24027">
    <property type="entry name" value="CADHERIN-23"/>
    <property type="match status" value="1"/>
</dbReference>
<reference evidence="9" key="1">
    <citation type="submission" date="2025-08" db="UniProtKB">
        <authorList>
            <consortium name="Ensembl"/>
        </authorList>
    </citation>
    <scope>IDENTIFICATION</scope>
</reference>
<evidence type="ECO:0000259" key="8">
    <source>
        <dbReference type="PROSITE" id="PS50268"/>
    </source>
</evidence>
<dbReference type="AlphaFoldDB" id="A0A8C3SRJ0"/>
<dbReference type="GO" id="GO:0005509">
    <property type="term" value="F:calcium ion binding"/>
    <property type="evidence" value="ECO:0007669"/>
    <property type="project" value="UniProtKB-UniRule"/>
</dbReference>
<keyword evidence="4 7" id="KW-0106">Calcium</keyword>
<evidence type="ECO:0000313" key="10">
    <source>
        <dbReference type="Proteomes" id="UP000694403"/>
    </source>
</evidence>
<accession>A0A8C3SRJ0</accession>
<evidence type="ECO:0000256" key="2">
    <source>
        <dbReference type="ARBA" id="ARBA00022692"/>
    </source>
</evidence>
<evidence type="ECO:0000256" key="7">
    <source>
        <dbReference type="PROSITE-ProRule" id="PRU00043"/>
    </source>
</evidence>
<dbReference type="InterPro" id="IPR020894">
    <property type="entry name" value="Cadherin_CS"/>
</dbReference>
<dbReference type="Pfam" id="PF00028">
    <property type="entry name" value="Cadherin"/>
    <property type="match status" value="3"/>
</dbReference>
<proteinExistence type="predicted"/>
<dbReference type="Proteomes" id="UP000694403">
    <property type="component" value="Unplaced"/>
</dbReference>
<keyword evidence="2" id="KW-0812">Transmembrane</keyword>
<protein>
    <recommendedName>
        <fullName evidence="8">Cadherin domain-containing protein</fullName>
    </recommendedName>
</protein>
<evidence type="ECO:0000313" key="9">
    <source>
        <dbReference type="Ensembl" id="ENSCSRP00000017683.1"/>
    </source>
</evidence>
<dbReference type="Gene3D" id="2.60.40.60">
    <property type="entry name" value="Cadherins"/>
    <property type="match status" value="5"/>
</dbReference>
<comment type="subcellular location">
    <subcellularLocation>
        <location evidence="1">Membrane</location>
    </subcellularLocation>
</comment>
<evidence type="ECO:0000256" key="4">
    <source>
        <dbReference type="ARBA" id="ARBA00022837"/>
    </source>
</evidence>
<dbReference type="FunFam" id="2.60.40.60:FF:000020">
    <property type="entry name" value="Dachsous cadherin-related 1b"/>
    <property type="match status" value="1"/>
</dbReference>